<protein>
    <submittedName>
        <fullName evidence="2">Oidioi.mRNA.OKI2018_I69.chr1.g1422.t1.cds</fullName>
    </submittedName>
</protein>
<accession>A0ABN7SMV0</accession>
<evidence type="ECO:0000313" key="3">
    <source>
        <dbReference type="Proteomes" id="UP001158576"/>
    </source>
</evidence>
<organism evidence="2 3">
    <name type="scientific">Oikopleura dioica</name>
    <name type="common">Tunicate</name>
    <dbReference type="NCBI Taxonomy" id="34765"/>
    <lineage>
        <taxon>Eukaryota</taxon>
        <taxon>Metazoa</taxon>
        <taxon>Chordata</taxon>
        <taxon>Tunicata</taxon>
        <taxon>Appendicularia</taxon>
        <taxon>Copelata</taxon>
        <taxon>Oikopleuridae</taxon>
        <taxon>Oikopleura</taxon>
    </lineage>
</organism>
<sequence>MNHFLFLLLLRRAVEAEHFRAGSLQFKKDEDGVVSVTRTVGFRRYLAGWGKEGCDEDDIGQTSGKILSHKNFYLPIGVVDKNEENLAKAKLVKYELLQIEKSSSLPDNEHYCYGKTFDEALPAAVEGNQFTMTNGFHNEGWTVFLTHDNGNTGKGKYQYTAHVYEYDNNSPQFELPAIWWIIDGCEEQTYYLTPQDPDGDQIICRWSTLEEASFFAHDKEGYKNHGGSITHWPLNQLSLNSTSCAVTYHPEHDNGGGYKPIAVQVEDFDDNGNIKSSVPAVFIAQVFTPDMDESLLDTPFTVTNRRRRRHGEDNGDNKLIEWNQYRPNIRLQPRNTDHCDGLPLWVPPTPPNESLLIYEATVSYYQVWAARFLFQGNYYTTVHRAQFSLPDGMTCTELREDGTATCNWTPTVEQVGLHTVCGLCYDVFERPSNRNCVKIEVIHKEPPTENPCTTNPKEGMERFEFTGQNIQKDSILLLNALESDFVMFESRNSTGAFHDFKVKTYGDRDISDLPRLFDNSPYTFYQFDQACGITESPQLIEIYSIEGGKKNKLRKVLFDYLELTVYGDTLSLPRANLSDSKWDELPDQTPVFQYNQMYLLLADEKIQAFQNPFNPGSFIFKSKSGPVVTSRITLEFHSKHLKLSKISLNWFECETTGKLNPSVTSGTFVDPEDTTHPMCYRYTGEDSFDDDLYTGDYWKEAILPGFFNPALGSHFDRRYNFAVVKKTSGDFSDFDEVKNACSQFGMSLVYPYNADANDFWLARLIEQQAATPGLRLMIGLI</sequence>
<name>A0ABN7SMV0_OIKDI</name>
<feature type="chain" id="PRO_5046689687" evidence="1">
    <location>
        <begin position="17"/>
        <end position="781"/>
    </location>
</feature>
<dbReference type="EMBL" id="OU015566">
    <property type="protein sequence ID" value="CAG5104651.1"/>
    <property type="molecule type" value="Genomic_DNA"/>
</dbReference>
<proteinExistence type="predicted"/>
<evidence type="ECO:0000256" key="1">
    <source>
        <dbReference type="SAM" id="SignalP"/>
    </source>
</evidence>
<keyword evidence="3" id="KW-1185">Reference proteome</keyword>
<feature type="signal peptide" evidence="1">
    <location>
        <begin position="1"/>
        <end position="16"/>
    </location>
</feature>
<gene>
    <name evidence="2" type="ORF">OKIOD_LOCUS10187</name>
</gene>
<reference evidence="2 3" key="1">
    <citation type="submission" date="2021-04" db="EMBL/GenBank/DDBJ databases">
        <authorList>
            <person name="Bliznina A."/>
        </authorList>
    </citation>
    <scope>NUCLEOTIDE SEQUENCE [LARGE SCALE GENOMIC DNA]</scope>
</reference>
<evidence type="ECO:0000313" key="2">
    <source>
        <dbReference type="EMBL" id="CAG5104651.1"/>
    </source>
</evidence>
<dbReference type="Proteomes" id="UP001158576">
    <property type="component" value="Chromosome 1"/>
</dbReference>
<keyword evidence="1" id="KW-0732">Signal</keyword>